<evidence type="ECO:0000313" key="10">
    <source>
        <dbReference type="EMBL" id="CAB0042243.1"/>
    </source>
</evidence>
<evidence type="ECO:0000256" key="2">
    <source>
        <dbReference type="ARBA" id="ARBA00022737"/>
    </source>
</evidence>
<dbReference type="InterPro" id="IPR007110">
    <property type="entry name" value="Ig-like_dom"/>
</dbReference>
<evidence type="ECO:0000256" key="4">
    <source>
        <dbReference type="ARBA" id="ARBA00023157"/>
    </source>
</evidence>
<dbReference type="Gene3D" id="2.60.40.10">
    <property type="entry name" value="Immunoglobulins"/>
    <property type="match status" value="7"/>
</dbReference>
<dbReference type="InterPro" id="IPR051275">
    <property type="entry name" value="Cell_adhesion_signaling"/>
</dbReference>
<gene>
    <name evidence="10" type="ORF">TBRA_LOCUS13875</name>
</gene>
<dbReference type="GO" id="GO:0005886">
    <property type="term" value="C:plasma membrane"/>
    <property type="evidence" value="ECO:0007669"/>
    <property type="project" value="TreeGrafter"/>
</dbReference>
<feature type="domain" description="Ig-like" evidence="8">
    <location>
        <begin position="495"/>
        <end position="587"/>
    </location>
</feature>
<dbReference type="PROSITE" id="PS50835">
    <property type="entry name" value="IG_LIKE"/>
    <property type="match status" value="6"/>
</dbReference>
<dbReference type="AlphaFoldDB" id="A0A6H5J0B4"/>
<evidence type="ECO:0000256" key="5">
    <source>
        <dbReference type="ARBA" id="ARBA00023180"/>
    </source>
</evidence>
<dbReference type="Pfam" id="PF00041">
    <property type="entry name" value="fn3"/>
    <property type="match status" value="1"/>
</dbReference>
<evidence type="ECO:0000259" key="9">
    <source>
        <dbReference type="PROSITE" id="PS50853"/>
    </source>
</evidence>
<evidence type="ECO:0000313" key="11">
    <source>
        <dbReference type="Proteomes" id="UP000479190"/>
    </source>
</evidence>
<dbReference type="Proteomes" id="UP000479190">
    <property type="component" value="Unassembled WGS sequence"/>
</dbReference>
<dbReference type="InterPro" id="IPR013162">
    <property type="entry name" value="CD80_C2-set"/>
</dbReference>
<dbReference type="SUPFAM" id="SSF49265">
    <property type="entry name" value="Fibronectin type III"/>
    <property type="match status" value="1"/>
</dbReference>
<dbReference type="PANTHER" id="PTHR11640">
    <property type="entry name" value="NEPHRIN"/>
    <property type="match status" value="1"/>
</dbReference>
<dbReference type="InterPro" id="IPR013783">
    <property type="entry name" value="Ig-like_fold"/>
</dbReference>
<keyword evidence="11" id="KW-1185">Reference proteome</keyword>
<dbReference type="InterPro" id="IPR003598">
    <property type="entry name" value="Ig_sub2"/>
</dbReference>
<keyword evidence="2" id="KW-0677">Repeat</keyword>
<dbReference type="OrthoDB" id="10028801at2759"/>
<keyword evidence="3 7" id="KW-0472">Membrane</keyword>
<dbReference type="GO" id="GO:0009653">
    <property type="term" value="P:anatomical structure morphogenesis"/>
    <property type="evidence" value="ECO:0007669"/>
    <property type="project" value="UniProtKB-ARBA"/>
</dbReference>
<dbReference type="InterPro" id="IPR003599">
    <property type="entry name" value="Ig_sub"/>
</dbReference>
<dbReference type="InterPro" id="IPR003961">
    <property type="entry name" value="FN3_dom"/>
</dbReference>
<dbReference type="Pfam" id="PF08205">
    <property type="entry name" value="C2-set_2"/>
    <property type="match status" value="2"/>
</dbReference>
<dbReference type="FunFam" id="2.60.40.10:FF:000405">
    <property type="entry name" value="nephrin isoform X1"/>
    <property type="match status" value="1"/>
</dbReference>
<keyword evidence="5" id="KW-0325">Glycoprotein</keyword>
<dbReference type="Pfam" id="PF13927">
    <property type="entry name" value="Ig_3"/>
    <property type="match status" value="3"/>
</dbReference>
<accession>A0A6H5J0B4</accession>
<keyword evidence="7" id="KW-1133">Transmembrane helix</keyword>
<proteinExistence type="predicted"/>
<dbReference type="SMART" id="SM00409">
    <property type="entry name" value="IG"/>
    <property type="match status" value="6"/>
</dbReference>
<feature type="domain" description="Ig-like" evidence="8">
    <location>
        <begin position="787"/>
        <end position="887"/>
    </location>
</feature>
<dbReference type="PROSITE" id="PS50853">
    <property type="entry name" value="FN3"/>
    <property type="match status" value="1"/>
</dbReference>
<evidence type="ECO:0000256" key="1">
    <source>
        <dbReference type="ARBA" id="ARBA00004479"/>
    </source>
</evidence>
<evidence type="ECO:0000256" key="6">
    <source>
        <dbReference type="ARBA" id="ARBA00023319"/>
    </source>
</evidence>
<feature type="domain" description="Ig-like" evidence="8">
    <location>
        <begin position="396"/>
        <end position="490"/>
    </location>
</feature>
<dbReference type="CDD" id="cd00063">
    <property type="entry name" value="FN3"/>
    <property type="match status" value="1"/>
</dbReference>
<keyword evidence="6" id="KW-0393">Immunoglobulin domain</keyword>
<name>A0A6H5J0B4_9HYME</name>
<feature type="non-terminal residue" evidence="10">
    <location>
        <position position="1083"/>
    </location>
</feature>
<dbReference type="GO" id="GO:0005911">
    <property type="term" value="C:cell-cell junction"/>
    <property type="evidence" value="ECO:0007669"/>
    <property type="project" value="TreeGrafter"/>
</dbReference>
<feature type="domain" description="Ig-like" evidence="8">
    <location>
        <begin position="592"/>
        <end position="682"/>
    </location>
</feature>
<dbReference type="InterPro" id="IPR036116">
    <property type="entry name" value="FN3_sf"/>
</dbReference>
<dbReference type="GO" id="GO:0030154">
    <property type="term" value="P:cell differentiation"/>
    <property type="evidence" value="ECO:0007669"/>
    <property type="project" value="UniProtKB-ARBA"/>
</dbReference>
<sequence>MEKSLSQRVIFNENFQYIFLLQKNVIILINLTKCFLSVLDHQADSGYIIHSLAVLCSSSSSSSSSSAATRTKSLSGSVFKNTSIFAHRARNERDLRTGIHTCARPSNVAEYTWDARKRMHDGGEQKKSTLLDHRSNIISNCNVWSSCSWNMSFKRRSQAKLVDVFTARKVHARECSYSYTWSNDENLRCREPRNGSRRTELRAAAPFCEAQRRRKGHRLYTCVSIGKRFHTLYSGKHCFSGLAYQSLGLLFFESFFYTRYPGYTPRSELNLQSLAWFNSLTRVHSIGTLHSKPHFADPPGAPYIEGYVEGETLRRGQQIELACKSRGGNPAAQVIWYRNGETVHSVYTTEGKVSKNVYSFIAQPSDDKARFECKVTNVMSVTPMSTHVDLTVLFAPATVKLEGPTEARAEERVTISCVTDISNPASEIKWVVDNQKIESTQHVTEAAMGGFITSSNITFTINKMAQRAVVVCHANNIKLSETIVGTQTINVIYPPSRLEMSGYEAGTAVLAGSVLKLSCTAISGNPLATITWYKNDNKVTSVTKQRDHAVTSELALVVNASDNKANIRCEASNSATQVPLVQSAVLNVNFLPDTVKISTIPKDFKAGERGRLLCESTSSNPKAEMSWWKAGSPVLGTNTSSKAGLYGGIISQVELALDLTEDMNGEEYTCQAKISDIDRSVHDTTKLNILYKPVFENLEATELVGMEGEPFVISVAARGNPAAITYSWTRDGLPLSSNVARSRITARGSTLNITRLERLDAGTYVCEAINDRGQTFYHLNLTVQFGPEMANTPLTKKAAVNNGANAQLYCKARGSPLPHFTWVYNGKTIMPNRTENKYSLTYTNLSVLYSQSILTVYKVEQSDYGKYECIAQNKYGQDLQTVGLDVTSPPDEPVDLEAHNITHNSVTLAWKSGFDGGLSTSYQIRWREARDDETNYHYLDVSPGTHRAVVDHLELGTYYVFSIRARNTKGESPFLPDLLKVQTLRPDSAENLPDVLREKSERPLKYVYTIGAISIIFFVVNVFFMLWYIVRKKNRDRINKSQTADMYAPSTVNGDTMTGELSSVSDEKSDVNFDANDYVVSAI</sequence>
<dbReference type="GO" id="GO:0050839">
    <property type="term" value="F:cell adhesion molecule binding"/>
    <property type="evidence" value="ECO:0007669"/>
    <property type="project" value="TreeGrafter"/>
</dbReference>
<dbReference type="SMART" id="SM00408">
    <property type="entry name" value="IGc2"/>
    <property type="match status" value="5"/>
</dbReference>
<evidence type="ECO:0000256" key="3">
    <source>
        <dbReference type="ARBA" id="ARBA00023136"/>
    </source>
</evidence>
<protein>
    <recommendedName>
        <fullName evidence="12">Nephrin</fullName>
    </recommendedName>
</protein>
<reference evidence="10 11" key="1">
    <citation type="submission" date="2020-02" db="EMBL/GenBank/DDBJ databases">
        <authorList>
            <person name="Ferguson B K."/>
        </authorList>
    </citation>
    <scope>NUCLEOTIDE SEQUENCE [LARGE SCALE GENOMIC DNA]</scope>
</reference>
<feature type="domain" description="Ig-like" evidence="8">
    <location>
        <begin position="302"/>
        <end position="391"/>
    </location>
</feature>
<dbReference type="PANTHER" id="PTHR11640:SF31">
    <property type="entry name" value="IRREGULAR CHIASM C-ROUGHEST PROTEIN-RELATED"/>
    <property type="match status" value="1"/>
</dbReference>
<feature type="transmembrane region" description="Helical" evidence="7">
    <location>
        <begin position="1006"/>
        <end position="1030"/>
    </location>
</feature>
<dbReference type="EMBL" id="CADCXV010001172">
    <property type="protein sequence ID" value="CAB0042243.1"/>
    <property type="molecule type" value="Genomic_DNA"/>
</dbReference>
<dbReference type="Pfam" id="PF07679">
    <property type="entry name" value="I-set"/>
    <property type="match status" value="1"/>
</dbReference>
<evidence type="ECO:0000259" key="8">
    <source>
        <dbReference type="PROSITE" id="PS50835"/>
    </source>
</evidence>
<keyword evidence="4" id="KW-1015">Disulfide bond</keyword>
<dbReference type="SMART" id="SM00060">
    <property type="entry name" value="FN3"/>
    <property type="match status" value="1"/>
</dbReference>
<organism evidence="10 11">
    <name type="scientific">Trichogramma brassicae</name>
    <dbReference type="NCBI Taxonomy" id="86971"/>
    <lineage>
        <taxon>Eukaryota</taxon>
        <taxon>Metazoa</taxon>
        <taxon>Ecdysozoa</taxon>
        <taxon>Arthropoda</taxon>
        <taxon>Hexapoda</taxon>
        <taxon>Insecta</taxon>
        <taxon>Pterygota</taxon>
        <taxon>Neoptera</taxon>
        <taxon>Endopterygota</taxon>
        <taxon>Hymenoptera</taxon>
        <taxon>Apocrita</taxon>
        <taxon>Proctotrupomorpha</taxon>
        <taxon>Chalcidoidea</taxon>
        <taxon>Trichogrammatidae</taxon>
        <taxon>Trichogramma</taxon>
    </lineage>
</organism>
<evidence type="ECO:0008006" key="12">
    <source>
        <dbReference type="Google" id="ProtNLM"/>
    </source>
</evidence>
<dbReference type="SUPFAM" id="SSF48726">
    <property type="entry name" value="Immunoglobulin"/>
    <property type="match status" value="6"/>
</dbReference>
<dbReference type="InterPro" id="IPR036179">
    <property type="entry name" value="Ig-like_dom_sf"/>
</dbReference>
<keyword evidence="7" id="KW-0812">Transmembrane</keyword>
<dbReference type="FunFam" id="2.60.40.10:FF:000032">
    <property type="entry name" value="palladin isoform X1"/>
    <property type="match status" value="1"/>
</dbReference>
<feature type="domain" description="Fibronectin type-III" evidence="9">
    <location>
        <begin position="892"/>
        <end position="986"/>
    </location>
</feature>
<comment type="subcellular location">
    <subcellularLocation>
        <location evidence="1">Membrane</location>
        <topology evidence="1">Single-pass type I membrane protein</topology>
    </subcellularLocation>
</comment>
<feature type="domain" description="Ig-like" evidence="8">
    <location>
        <begin position="693"/>
        <end position="782"/>
    </location>
</feature>
<dbReference type="GO" id="GO:0098609">
    <property type="term" value="P:cell-cell adhesion"/>
    <property type="evidence" value="ECO:0007669"/>
    <property type="project" value="TreeGrafter"/>
</dbReference>
<dbReference type="InterPro" id="IPR013098">
    <property type="entry name" value="Ig_I-set"/>
</dbReference>
<evidence type="ECO:0000256" key="7">
    <source>
        <dbReference type="SAM" id="Phobius"/>
    </source>
</evidence>